<dbReference type="PROSITE" id="PS00396">
    <property type="entry name" value="TOPO_IA_1"/>
    <property type="match status" value="1"/>
</dbReference>
<dbReference type="HAMAP" id="MF_00952">
    <property type="entry name" value="Topoisom_1_prok"/>
    <property type="match status" value="1"/>
</dbReference>
<comment type="subunit">
    <text evidence="8">Monomer.</text>
</comment>
<accession>A0A8B3FJK1</accession>
<dbReference type="SMART" id="SM00436">
    <property type="entry name" value="TOP1Bc"/>
    <property type="match status" value="1"/>
</dbReference>
<dbReference type="OrthoDB" id="9804262at2"/>
<feature type="region of interest" description="Interaction with DNA" evidence="8">
    <location>
        <begin position="184"/>
        <end position="189"/>
    </location>
</feature>
<comment type="catalytic activity">
    <reaction evidence="1 8">
        <text>ATP-independent breakage of single-stranded DNA, followed by passage and rejoining.</text>
        <dbReference type="EC" id="5.6.2.1"/>
    </reaction>
</comment>
<evidence type="ECO:0000256" key="7">
    <source>
        <dbReference type="ARBA" id="ARBA00023235"/>
    </source>
</evidence>
<dbReference type="Pfam" id="PF01131">
    <property type="entry name" value="Topoisom_bac"/>
    <property type="match status" value="1"/>
</dbReference>
<feature type="site" description="Interaction with DNA" evidence="8">
    <location>
        <position position="160"/>
    </location>
</feature>
<name>A0A8B3FJK1_9ACTN</name>
<evidence type="ECO:0000313" key="13">
    <source>
        <dbReference type="Proteomes" id="UP000279336"/>
    </source>
</evidence>
<dbReference type="PROSITE" id="PS50880">
    <property type="entry name" value="TOPRIM"/>
    <property type="match status" value="1"/>
</dbReference>
<dbReference type="InterPro" id="IPR000380">
    <property type="entry name" value="Topo_IA"/>
</dbReference>
<dbReference type="InterPro" id="IPR003602">
    <property type="entry name" value="Topo_IA_DNA-bd_dom"/>
</dbReference>
<dbReference type="InterPro" id="IPR023406">
    <property type="entry name" value="Topo_IA_AS"/>
</dbReference>
<dbReference type="InterPro" id="IPR025589">
    <property type="entry name" value="Toprim_C_rpt"/>
</dbReference>
<keyword evidence="4" id="KW-0460">Magnesium</keyword>
<evidence type="ECO:0000256" key="4">
    <source>
        <dbReference type="ARBA" id="ARBA00022842"/>
    </source>
</evidence>
<keyword evidence="7 8" id="KW-0413">Isomerase</keyword>
<reference evidence="12 13" key="1">
    <citation type="submission" date="2018-10" db="EMBL/GenBank/DDBJ databases">
        <title>Propionibacterium australiense Genome Sequencing and Assembly.</title>
        <authorList>
            <person name="Bernier A.-M."/>
            <person name="Bernard K."/>
        </authorList>
    </citation>
    <scope>NUCLEOTIDE SEQUENCE [LARGE SCALE GENOMIC DNA]</scope>
    <source>
        <strain evidence="12 13">NML98A078</strain>
    </source>
</reference>
<dbReference type="InterPro" id="IPR034149">
    <property type="entry name" value="TOPRIM_TopoI"/>
</dbReference>
<evidence type="ECO:0000259" key="11">
    <source>
        <dbReference type="PROSITE" id="PS52039"/>
    </source>
</evidence>
<dbReference type="Pfam" id="PF13368">
    <property type="entry name" value="Toprim_C_rpt"/>
    <property type="match status" value="4"/>
</dbReference>
<dbReference type="InterPro" id="IPR013497">
    <property type="entry name" value="Topo_IA_cen"/>
</dbReference>
<comment type="similarity">
    <text evidence="2 8">Belongs to the type IA topoisomerase family.</text>
</comment>
<dbReference type="InterPro" id="IPR028612">
    <property type="entry name" value="Topoisom_1_IA"/>
</dbReference>
<evidence type="ECO:0000256" key="3">
    <source>
        <dbReference type="ARBA" id="ARBA00022723"/>
    </source>
</evidence>
<gene>
    <name evidence="8 12" type="primary">topA</name>
    <name evidence="12" type="ORF">D7U36_06240</name>
</gene>
<feature type="site" description="Interaction with DNA" evidence="8">
    <location>
        <position position="164"/>
    </location>
</feature>
<feature type="site" description="Interaction with DNA" evidence="8">
    <location>
        <position position="176"/>
    </location>
</feature>
<feature type="site" description="Interaction with DNA" evidence="8">
    <location>
        <position position="41"/>
    </location>
</feature>
<comment type="caution">
    <text evidence="12">The sequence shown here is derived from an EMBL/GenBank/DDBJ whole genome shotgun (WGS) entry which is preliminary data.</text>
</comment>
<dbReference type="RefSeq" id="WP_119161616.1">
    <property type="nucleotide sequence ID" value="NZ_LR134442.1"/>
</dbReference>
<dbReference type="GO" id="GO:0003917">
    <property type="term" value="F:DNA topoisomerase type I (single strand cut, ATP-independent) activity"/>
    <property type="evidence" value="ECO:0007669"/>
    <property type="project" value="UniProtKB-UniRule"/>
</dbReference>
<dbReference type="InterPro" id="IPR013824">
    <property type="entry name" value="Topo_IA_cen_sub1"/>
</dbReference>
<dbReference type="EMBL" id="RCIW01000008">
    <property type="protein sequence ID" value="RLP10168.1"/>
    <property type="molecule type" value="Genomic_DNA"/>
</dbReference>
<dbReference type="InterPro" id="IPR013826">
    <property type="entry name" value="Topo_IA_cen_sub3"/>
</dbReference>
<dbReference type="CDD" id="cd03363">
    <property type="entry name" value="TOPRIM_TopoIA_TopoI"/>
    <property type="match status" value="1"/>
</dbReference>
<feature type="region of interest" description="Disordered" evidence="9">
    <location>
        <begin position="872"/>
        <end position="933"/>
    </location>
</feature>
<dbReference type="InterPro" id="IPR023405">
    <property type="entry name" value="Topo_IA_core_domain"/>
</dbReference>
<evidence type="ECO:0000313" key="12">
    <source>
        <dbReference type="EMBL" id="RLP10168.1"/>
    </source>
</evidence>
<dbReference type="GO" id="GO:0006265">
    <property type="term" value="P:DNA topological change"/>
    <property type="evidence" value="ECO:0007669"/>
    <property type="project" value="UniProtKB-UniRule"/>
</dbReference>
<feature type="region of interest" description="Disordered" evidence="9">
    <location>
        <begin position="807"/>
        <end position="858"/>
    </location>
</feature>
<evidence type="ECO:0000256" key="8">
    <source>
        <dbReference type="HAMAP-Rule" id="MF_00952"/>
    </source>
</evidence>
<evidence type="ECO:0000256" key="5">
    <source>
        <dbReference type="ARBA" id="ARBA00023029"/>
    </source>
</evidence>
<dbReference type="GO" id="GO:0046872">
    <property type="term" value="F:metal ion binding"/>
    <property type="evidence" value="ECO:0007669"/>
    <property type="project" value="UniProtKB-KW"/>
</dbReference>
<dbReference type="Gene3D" id="1.10.290.10">
    <property type="entry name" value="Topoisomerase I, domain 4"/>
    <property type="match status" value="1"/>
</dbReference>
<dbReference type="Gene3D" id="2.70.20.10">
    <property type="entry name" value="Topoisomerase I, domain 3"/>
    <property type="match status" value="1"/>
</dbReference>
<dbReference type="PRINTS" id="PR00417">
    <property type="entry name" value="PRTPISMRASEI"/>
</dbReference>
<keyword evidence="5 8" id="KW-0799">Topoisomerase</keyword>
<dbReference type="InterPro" id="IPR013825">
    <property type="entry name" value="Topo_IA_cen_sub2"/>
</dbReference>
<evidence type="ECO:0000256" key="6">
    <source>
        <dbReference type="ARBA" id="ARBA00023125"/>
    </source>
</evidence>
<feature type="site" description="Interaction with DNA" evidence="8">
    <location>
        <position position="169"/>
    </location>
</feature>
<dbReference type="Pfam" id="PF01751">
    <property type="entry name" value="Toprim"/>
    <property type="match status" value="1"/>
</dbReference>
<evidence type="ECO:0000256" key="2">
    <source>
        <dbReference type="ARBA" id="ARBA00009446"/>
    </source>
</evidence>
<feature type="site" description="Interaction with DNA" evidence="8">
    <location>
        <position position="536"/>
    </location>
</feature>
<keyword evidence="3" id="KW-0479">Metal-binding</keyword>
<dbReference type="PANTHER" id="PTHR42785:SF1">
    <property type="entry name" value="DNA TOPOISOMERASE"/>
    <property type="match status" value="1"/>
</dbReference>
<dbReference type="SUPFAM" id="SSF56712">
    <property type="entry name" value="Prokaryotic type I DNA topoisomerase"/>
    <property type="match status" value="1"/>
</dbReference>
<feature type="domain" description="Toprim" evidence="10">
    <location>
        <begin position="11"/>
        <end position="135"/>
    </location>
</feature>
<dbReference type="InterPro" id="IPR005733">
    <property type="entry name" value="TopoI_bac-type"/>
</dbReference>
<dbReference type="CDD" id="cd00186">
    <property type="entry name" value="TOP1Ac"/>
    <property type="match status" value="1"/>
</dbReference>
<evidence type="ECO:0000259" key="10">
    <source>
        <dbReference type="PROSITE" id="PS50880"/>
    </source>
</evidence>
<keyword evidence="6 8" id="KW-0238">DNA-binding</keyword>
<dbReference type="Gene3D" id="3.40.50.140">
    <property type="match status" value="1"/>
</dbReference>
<dbReference type="SMART" id="SM00437">
    <property type="entry name" value="TOP1Ac"/>
    <property type="match status" value="1"/>
</dbReference>
<dbReference type="EC" id="5.6.2.1" evidence="8"/>
<evidence type="ECO:0000256" key="1">
    <source>
        <dbReference type="ARBA" id="ARBA00000213"/>
    </source>
</evidence>
<comment type="function">
    <text evidence="8">Releases the supercoiling and torsional tension of DNA, which is introduced during the DNA replication and transcription, by transiently cleaving and rejoining one strand of the DNA duplex. Introduces a single-strand break via transesterification at a target site in duplex DNA. The scissile phosphodiester is attacked by the catalytic tyrosine of the enzyme, resulting in the formation of a DNA-(5'-phosphotyrosyl)-enzyme intermediate and the expulsion of a 3'-OH DNA strand. The free DNA strand then undergoes passage around the unbroken strand, thus removing DNA supercoils. Finally, in the religation step, the DNA 3'-OH attacks the covalent intermediate to expel the active-site tyrosine and restore the DNA phosphodiester backbone.</text>
</comment>
<feature type="site" description="Interaction with DNA" evidence="8">
    <location>
        <position position="161"/>
    </location>
</feature>
<organism evidence="12 13">
    <name type="scientific">Propionibacterium australiense</name>
    <dbReference type="NCBI Taxonomy" id="119981"/>
    <lineage>
        <taxon>Bacteria</taxon>
        <taxon>Bacillati</taxon>
        <taxon>Actinomycetota</taxon>
        <taxon>Actinomycetes</taxon>
        <taxon>Propionibacteriales</taxon>
        <taxon>Propionibacteriaceae</taxon>
        <taxon>Propionibacterium</taxon>
    </lineage>
</organism>
<dbReference type="Proteomes" id="UP000279336">
    <property type="component" value="Unassembled WGS sequence"/>
</dbReference>
<dbReference type="PROSITE" id="PS52039">
    <property type="entry name" value="TOPO_IA_2"/>
    <property type="match status" value="1"/>
</dbReference>
<dbReference type="NCBIfam" id="TIGR01051">
    <property type="entry name" value="topA_bact"/>
    <property type="match status" value="1"/>
</dbReference>
<evidence type="ECO:0000256" key="9">
    <source>
        <dbReference type="SAM" id="MobiDB-lite"/>
    </source>
</evidence>
<feature type="site" description="Interaction with DNA" evidence="8">
    <location>
        <position position="332"/>
    </location>
</feature>
<protein>
    <recommendedName>
        <fullName evidence="8">DNA topoisomerase 1</fullName>
        <ecNumber evidence="8">5.6.2.1</ecNumber>
    </recommendedName>
    <alternativeName>
        <fullName evidence="8">DNA topoisomerase I</fullName>
    </alternativeName>
</protein>
<dbReference type="SMART" id="SM00493">
    <property type="entry name" value="TOPRIM"/>
    <property type="match status" value="1"/>
</dbReference>
<proteinExistence type="inferred from homology"/>
<feature type="active site" description="O-(5'-phospho-DNA)-tyrosine intermediate" evidence="8">
    <location>
        <position position="330"/>
    </location>
</feature>
<dbReference type="AlphaFoldDB" id="A0A8B3FJK1"/>
<dbReference type="InterPro" id="IPR006171">
    <property type="entry name" value="TOPRIM_dom"/>
</dbReference>
<sequence length="933" mass="101982">MQRITVADTPRRLVIVESPTKATKIADYLGTGYVVESSRGHVRDLPTSAAEVPAKYKGQPWARTGVNVDADFAPIYVVSADKKATIRQLKADLKDSDELYLATDGDREGEAIAWHLLQELKPKVPVKRMVFNEITKDAIQEAVAHPRELDEDLVQAQETRRILDRLYGYEVSPVLWKKVMPRLSAGRVQSVATRLIVDRERERMAFRSASYWDLEATLDAGAGADPRQFTARLVGLDGRRIAQGSSFDALGRAKSGVIVLDEDAAARLTAALEKAPFAVTAVEAKPYTRRPAAPFRTTTLQQEAGRKLGFTTDRTMRVAQELYEGGWITYMRTDSVTLSDQAVSAARDAVRVLYGPDYLSDKPRVYASKVKNAQEAHEAIRPAGADFRTPAQSGLEGDKFRLYELVWQRTVASQMADAVGQQVSVRIEGTCALPVDLGEQAPAVRAAQFTASGRTITFPGFLKAYVESTDDPAEKSARLPELAADQPLDPVRVAAEGHTTKPPARFTEPSLVAKLEELDIGRPSTYASIIRTITSRDYVFKKGTALVPTWLAFAVTRLLEEHFTALVDYDFTADLEEQLDSIAKGQADRLEVLRDFYFGPRGEQSQTSGQTVREGLHELTTALGDIDARALSTFHIGDLDSGIDVRVGRYGTYVEDEDSHRANVPEDMAPDELTVETARELLARTSSGDRELGLDPETHLAIAVRSGRYGPYVTEVLPEDEEPARGGKKAKPRTASLFRSMDPATVTLEDALRLLSLPRVIGGEGDDVITAQNGRYGPYLKKGSDTRSLPSEEAIFTTTLEEANELFAQPKRRGRSSTAPLKELGEDPANGKPIVVKDGRFGPYVTDGETNATLRRTDSVEAMTLERAAELLAEKRAKGPAPRRRTTRTSSARKTTTKKTGAGKTTTKKSSGAKPASGARAASKPASAANTTE</sequence>
<dbReference type="GO" id="GO:0003677">
    <property type="term" value="F:DNA binding"/>
    <property type="evidence" value="ECO:0007669"/>
    <property type="project" value="UniProtKB-KW"/>
</dbReference>
<dbReference type="PANTHER" id="PTHR42785">
    <property type="entry name" value="DNA TOPOISOMERASE, TYPE IA, CORE"/>
    <property type="match status" value="1"/>
</dbReference>
<dbReference type="Gene3D" id="1.10.460.10">
    <property type="entry name" value="Topoisomerase I, domain 2"/>
    <property type="match status" value="1"/>
</dbReference>
<feature type="domain" description="Topo IA-type catalytic" evidence="11">
    <location>
        <begin position="150"/>
        <end position="604"/>
    </location>
</feature>
<feature type="compositionally biased region" description="Low complexity" evidence="9">
    <location>
        <begin position="888"/>
        <end position="933"/>
    </location>
</feature>
<dbReference type="InterPro" id="IPR003601">
    <property type="entry name" value="Topo_IA_2"/>
</dbReference>